<dbReference type="PATRIC" id="fig|1304284.3.peg.2072"/>
<dbReference type="NCBIfam" id="TIGR00426">
    <property type="entry name" value="competence protein ComEA helix-hairpin-helix repeat region"/>
    <property type="match status" value="1"/>
</dbReference>
<dbReference type="InterPro" id="IPR010994">
    <property type="entry name" value="RuvA_2-like"/>
</dbReference>
<dbReference type="InterPro" id="IPR003583">
    <property type="entry name" value="Hlx-hairpin-Hlx_DNA-bd_motif"/>
</dbReference>
<reference evidence="3 4" key="1">
    <citation type="journal article" date="2015" name="Geomicrobiol. J.">
        <title>Caldisalinibacter kiritimatiensis gen. nov., sp. nov., a moderately thermohalophilic thiosulfate-reducing bacterium from a hypersaline microbial mat.</title>
        <authorList>
            <person name="Ben Hania W."/>
            <person name="Joseph M."/>
            <person name="Fiebig A."/>
            <person name="Bunk B."/>
            <person name="Klenk H.-P."/>
            <person name="Fardeau M.-L."/>
            <person name="Spring S."/>
        </authorList>
    </citation>
    <scope>NUCLEOTIDE SEQUENCE [LARGE SCALE GENOMIC DNA]</scope>
    <source>
        <strain evidence="3 4">L21-TH-D2</strain>
    </source>
</reference>
<dbReference type="EMBL" id="ARZA01000236">
    <property type="protein sequence ID" value="EOC99801.1"/>
    <property type="molecule type" value="Genomic_DNA"/>
</dbReference>
<protein>
    <submittedName>
        <fullName evidence="3">Late competence protein ComEA, DNA receptor</fullName>
    </submittedName>
</protein>
<dbReference type="STRING" id="1304284.L21TH_2106"/>
<dbReference type="Pfam" id="PF12836">
    <property type="entry name" value="HHH_3"/>
    <property type="match status" value="1"/>
</dbReference>
<gene>
    <name evidence="3" type="ORF">L21TH_2106</name>
</gene>
<dbReference type="RefSeq" id="WP_006315659.1">
    <property type="nucleotide sequence ID" value="NZ_ARZA01000236.1"/>
</dbReference>
<evidence type="ECO:0000313" key="3">
    <source>
        <dbReference type="EMBL" id="EOC99801.1"/>
    </source>
</evidence>
<dbReference type="Gene3D" id="1.10.150.310">
    <property type="entry name" value="Tex RuvX-like domain-like"/>
    <property type="match status" value="1"/>
</dbReference>
<dbReference type="InterPro" id="IPR051675">
    <property type="entry name" value="Endo/Exo/Phosphatase_dom_1"/>
</dbReference>
<accession>R1AT27</accession>
<keyword evidence="3" id="KW-0675">Receptor</keyword>
<feature type="domain" description="Helix-hairpin-helix DNA-binding motif class 1" evidence="2">
    <location>
        <begin position="166"/>
        <end position="185"/>
    </location>
</feature>
<dbReference type="PANTHER" id="PTHR21180:SF32">
    <property type="entry name" value="ENDONUCLEASE_EXONUCLEASE_PHOSPHATASE FAMILY DOMAIN-CONTAINING PROTEIN 1"/>
    <property type="match status" value="1"/>
</dbReference>
<sequence length="218" mass="24558">MISFTKKEQIVILVVVIGILLVLGYNILIEDDIDIVTSGEETVDIDKIEEENNNLDVINKMETENKEENVEKSRIIYVDISGEVNYPGVYKLKDGSRVIDAVEKAGGLTEEADRNRINLAKKISDEDKIYIPKVGEETIDIKTHTSVEDNVSTNQNLVNINTATNERLKSLPGIGPVLAQRIIDYRNEKKFESIDELINVKGIGEKKFEDIKDLIIVK</sequence>
<keyword evidence="1" id="KW-1133">Transmembrane helix</keyword>
<evidence type="ECO:0000313" key="4">
    <source>
        <dbReference type="Proteomes" id="UP000013378"/>
    </source>
</evidence>
<dbReference type="Gene3D" id="3.10.560.10">
    <property type="entry name" value="Outer membrane lipoprotein wza domain like"/>
    <property type="match status" value="1"/>
</dbReference>
<dbReference type="InterPro" id="IPR019554">
    <property type="entry name" value="Soluble_ligand-bd"/>
</dbReference>
<keyword evidence="1" id="KW-0472">Membrane</keyword>
<feature type="transmembrane region" description="Helical" evidence="1">
    <location>
        <begin position="10"/>
        <end position="28"/>
    </location>
</feature>
<proteinExistence type="predicted"/>
<organism evidence="3 4">
    <name type="scientific">Caldisalinibacter kiritimatiensis</name>
    <dbReference type="NCBI Taxonomy" id="1304284"/>
    <lineage>
        <taxon>Bacteria</taxon>
        <taxon>Bacillati</taxon>
        <taxon>Bacillota</taxon>
        <taxon>Tissierellia</taxon>
        <taxon>Tissierellales</taxon>
        <taxon>Thermohalobacteraceae</taxon>
        <taxon>Caldisalinibacter</taxon>
    </lineage>
</organism>
<dbReference type="InterPro" id="IPR004509">
    <property type="entry name" value="Competence_ComEA_HhH"/>
</dbReference>
<keyword evidence="4" id="KW-1185">Reference proteome</keyword>
<dbReference type="Pfam" id="PF10531">
    <property type="entry name" value="SLBB"/>
    <property type="match status" value="1"/>
</dbReference>
<name>R1AT27_9FIRM</name>
<dbReference type="SMART" id="SM00278">
    <property type="entry name" value="HhH1"/>
    <property type="match status" value="2"/>
</dbReference>
<keyword evidence="1" id="KW-0812">Transmembrane</keyword>
<dbReference type="PANTHER" id="PTHR21180">
    <property type="entry name" value="ENDONUCLEASE/EXONUCLEASE/PHOSPHATASE FAMILY DOMAIN-CONTAINING PROTEIN 1"/>
    <property type="match status" value="1"/>
</dbReference>
<feature type="domain" description="Helix-hairpin-helix DNA-binding motif class 1" evidence="2">
    <location>
        <begin position="195"/>
        <end position="214"/>
    </location>
</feature>
<evidence type="ECO:0000259" key="2">
    <source>
        <dbReference type="SMART" id="SM00278"/>
    </source>
</evidence>
<evidence type="ECO:0000256" key="1">
    <source>
        <dbReference type="SAM" id="Phobius"/>
    </source>
</evidence>
<dbReference type="GO" id="GO:0003677">
    <property type="term" value="F:DNA binding"/>
    <property type="evidence" value="ECO:0007669"/>
    <property type="project" value="InterPro"/>
</dbReference>
<dbReference type="AlphaFoldDB" id="R1AT27"/>
<comment type="caution">
    <text evidence="3">The sequence shown here is derived from an EMBL/GenBank/DDBJ whole genome shotgun (WGS) entry which is preliminary data.</text>
</comment>
<dbReference type="GO" id="GO:0015628">
    <property type="term" value="P:protein secretion by the type II secretion system"/>
    <property type="evidence" value="ECO:0007669"/>
    <property type="project" value="TreeGrafter"/>
</dbReference>
<dbReference type="GO" id="GO:0006281">
    <property type="term" value="P:DNA repair"/>
    <property type="evidence" value="ECO:0007669"/>
    <property type="project" value="InterPro"/>
</dbReference>
<dbReference type="Proteomes" id="UP000013378">
    <property type="component" value="Unassembled WGS sequence"/>
</dbReference>
<dbReference type="eggNOG" id="COG1555">
    <property type="taxonomic scope" value="Bacteria"/>
</dbReference>
<dbReference type="OrthoDB" id="9790239at2"/>
<dbReference type="GO" id="GO:0015627">
    <property type="term" value="C:type II protein secretion system complex"/>
    <property type="evidence" value="ECO:0007669"/>
    <property type="project" value="TreeGrafter"/>
</dbReference>
<dbReference type="SUPFAM" id="SSF47781">
    <property type="entry name" value="RuvA domain 2-like"/>
    <property type="match status" value="1"/>
</dbReference>